<sequence>MASFSRLGIGLSFLFGFVLLAFALELYYLVWWKKRRHDIENQNSPSSSFSKYTPTHISSCFKNPNSSTIPETQQKDLQNSSDESENREKQQEPTQKDPPLKGFGEESIDLELMRLHNLCGPPRFLFTINKETSLDMESEGRRGSRTVSLSELLHTPDTPISLSHFKKATQGPNLEVYMNPLYDFDSKDFDFNKIRSSPPPTFKFLRDAEEKLLRRLMELESEKRASLIMNQDTEENEKVKDGKFVILDGNKGKNAEGIHHQMSTPSQCCHILVWRQVLEEEYCILSINFMTSALDCLRGTWRQSSLYVT</sequence>
<dbReference type="InterPro" id="IPR045884">
    <property type="entry name" value="At5g59350-like"/>
</dbReference>
<evidence type="ECO:0000313" key="3">
    <source>
        <dbReference type="EMBL" id="CAH1446836.1"/>
    </source>
</evidence>
<evidence type="ECO:0000313" key="4">
    <source>
        <dbReference type="Proteomes" id="UP001157418"/>
    </source>
</evidence>
<organism evidence="3 4">
    <name type="scientific">Lactuca virosa</name>
    <dbReference type="NCBI Taxonomy" id="75947"/>
    <lineage>
        <taxon>Eukaryota</taxon>
        <taxon>Viridiplantae</taxon>
        <taxon>Streptophyta</taxon>
        <taxon>Embryophyta</taxon>
        <taxon>Tracheophyta</taxon>
        <taxon>Spermatophyta</taxon>
        <taxon>Magnoliopsida</taxon>
        <taxon>eudicotyledons</taxon>
        <taxon>Gunneridae</taxon>
        <taxon>Pentapetalae</taxon>
        <taxon>asterids</taxon>
        <taxon>campanulids</taxon>
        <taxon>Asterales</taxon>
        <taxon>Asteraceae</taxon>
        <taxon>Cichorioideae</taxon>
        <taxon>Cichorieae</taxon>
        <taxon>Lactucinae</taxon>
        <taxon>Lactuca</taxon>
    </lineage>
</organism>
<feature type="region of interest" description="Disordered" evidence="2">
    <location>
        <begin position="62"/>
        <end position="103"/>
    </location>
</feature>
<evidence type="ECO:0000256" key="2">
    <source>
        <dbReference type="SAM" id="MobiDB-lite"/>
    </source>
</evidence>
<proteinExistence type="predicted"/>
<keyword evidence="1" id="KW-0175">Coiled coil</keyword>
<dbReference type="PANTHER" id="PTHR34054:SF16">
    <property type="entry name" value="MEMBRANE LIPOPROTEIN"/>
    <property type="match status" value="1"/>
</dbReference>
<name>A0AAU9P9M4_9ASTR</name>
<feature type="compositionally biased region" description="Polar residues" evidence="2">
    <location>
        <begin position="62"/>
        <end position="81"/>
    </location>
</feature>
<protein>
    <submittedName>
        <fullName evidence="3">Uncharacterized protein</fullName>
    </submittedName>
</protein>
<evidence type="ECO:0000256" key="1">
    <source>
        <dbReference type="SAM" id="Coils"/>
    </source>
</evidence>
<dbReference type="Proteomes" id="UP001157418">
    <property type="component" value="Unassembled WGS sequence"/>
</dbReference>
<keyword evidence="4" id="KW-1185">Reference proteome</keyword>
<feature type="compositionally biased region" description="Basic and acidic residues" evidence="2">
    <location>
        <begin position="84"/>
        <end position="99"/>
    </location>
</feature>
<dbReference type="EMBL" id="CAKMRJ010005523">
    <property type="protein sequence ID" value="CAH1446836.1"/>
    <property type="molecule type" value="Genomic_DNA"/>
</dbReference>
<accession>A0AAU9P9M4</accession>
<dbReference type="PANTHER" id="PTHR34054">
    <property type="entry name" value="EXPRESSED PROTEIN"/>
    <property type="match status" value="1"/>
</dbReference>
<dbReference type="AlphaFoldDB" id="A0AAU9P9M4"/>
<gene>
    <name evidence="3" type="ORF">LVIROSA_LOCUS32496</name>
</gene>
<reference evidence="3 4" key="1">
    <citation type="submission" date="2022-01" db="EMBL/GenBank/DDBJ databases">
        <authorList>
            <person name="Xiong W."/>
            <person name="Schranz E."/>
        </authorList>
    </citation>
    <scope>NUCLEOTIDE SEQUENCE [LARGE SCALE GENOMIC DNA]</scope>
</reference>
<comment type="caution">
    <text evidence="3">The sequence shown here is derived from an EMBL/GenBank/DDBJ whole genome shotgun (WGS) entry which is preliminary data.</text>
</comment>
<feature type="coiled-coil region" evidence="1">
    <location>
        <begin position="202"/>
        <end position="236"/>
    </location>
</feature>